<dbReference type="Gene3D" id="2.70.98.10">
    <property type="match status" value="1"/>
</dbReference>
<evidence type="ECO:0000256" key="2">
    <source>
        <dbReference type="ARBA" id="ARBA00011245"/>
    </source>
</evidence>
<evidence type="ECO:0000313" key="6">
    <source>
        <dbReference type="EMBL" id="MBB3186526.1"/>
    </source>
</evidence>
<keyword evidence="3" id="KW-0106">Calcium</keyword>
<protein>
    <submittedName>
        <fullName evidence="6">Putative alpha-1,2-mannosidase</fullName>
    </submittedName>
</protein>
<name>A0A7W5DPF1_9PORP</name>
<evidence type="ECO:0000259" key="4">
    <source>
        <dbReference type="Pfam" id="PF07971"/>
    </source>
</evidence>
<dbReference type="InterPro" id="IPR050883">
    <property type="entry name" value="PNGase"/>
</dbReference>
<dbReference type="InterPro" id="IPR014718">
    <property type="entry name" value="GH-type_carb-bd"/>
</dbReference>
<feature type="domain" description="Glycosyl hydrolase family 92 N-terminal" evidence="5">
    <location>
        <begin position="14"/>
        <end position="255"/>
    </location>
</feature>
<feature type="domain" description="Glycosyl hydrolase family 92" evidence="4">
    <location>
        <begin position="261"/>
        <end position="391"/>
    </location>
</feature>
<proteinExistence type="predicted"/>
<dbReference type="SUPFAM" id="SSF48208">
    <property type="entry name" value="Six-hairpin glycosidases"/>
    <property type="match status" value="1"/>
</dbReference>
<dbReference type="Gene3D" id="1.20.1050.60">
    <property type="entry name" value="alpha-1,2-mannosidase"/>
    <property type="match status" value="1"/>
</dbReference>
<comment type="subunit">
    <text evidence="2">Monomer.</text>
</comment>
<dbReference type="Pfam" id="PF07971">
    <property type="entry name" value="Glyco_hydro_92"/>
    <property type="match status" value="1"/>
</dbReference>
<evidence type="ECO:0000256" key="3">
    <source>
        <dbReference type="ARBA" id="ARBA00022837"/>
    </source>
</evidence>
<comment type="cofactor">
    <cofactor evidence="1">
        <name>Ca(2+)</name>
        <dbReference type="ChEBI" id="CHEBI:29108"/>
    </cofactor>
</comment>
<dbReference type="GO" id="GO:0005829">
    <property type="term" value="C:cytosol"/>
    <property type="evidence" value="ECO:0007669"/>
    <property type="project" value="TreeGrafter"/>
</dbReference>
<dbReference type="Proteomes" id="UP000544222">
    <property type="component" value="Unassembled WGS sequence"/>
</dbReference>
<reference evidence="6 7" key="1">
    <citation type="submission" date="2020-08" db="EMBL/GenBank/DDBJ databases">
        <title>Genomic Encyclopedia of Type Strains, Phase IV (KMG-IV): sequencing the most valuable type-strain genomes for metagenomic binning, comparative biology and taxonomic classification.</title>
        <authorList>
            <person name="Goeker M."/>
        </authorList>
    </citation>
    <scope>NUCLEOTIDE SEQUENCE [LARGE SCALE GENOMIC DNA]</scope>
    <source>
        <strain evidence="6 7">DSM 27471</strain>
    </source>
</reference>
<dbReference type="GO" id="GO:0000224">
    <property type="term" value="F:peptide-N4-(N-acetyl-beta-glucosaminyl)asparagine amidase activity"/>
    <property type="evidence" value="ECO:0007669"/>
    <property type="project" value="TreeGrafter"/>
</dbReference>
<dbReference type="InterPro" id="IPR041371">
    <property type="entry name" value="GH92_N"/>
</dbReference>
<dbReference type="GO" id="GO:0005975">
    <property type="term" value="P:carbohydrate metabolic process"/>
    <property type="evidence" value="ECO:0007669"/>
    <property type="project" value="InterPro"/>
</dbReference>
<dbReference type="Pfam" id="PF17678">
    <property type="entry name" value="Glyco_hydro_92N"/>
    <property type="match status" value="1"/>
</dbReference>
<sequence>MHSNEKEVSDLSQYVNPFVGTEGDGNTYPGAVAPFGLVQLSPDTNIKDWEADAGYRYKDSTLYGFSMTHFSGTGCPDLGDFLFVPSVGHLKFRPVVTSKPDSGYITPFSHSQEQASPGYYSVYLPQYKIQVELTATERAGMLKFTFPKSDSANVMLDLAHVLQWKVIWSHLRIENKQLVTGFHMVHGWAKERYLYFAARFSAPFEQCGIMNGGKPVFYNTYRFTSKYESSGTDIQFYARYHTGNQQVIMVKVGISAVSAANALQNLDAEIPGWDFDKVVAQTRTTWNQELHKMSIEGNNEQKETFYTSLYHAFLLPSVYSDVNGEYRGLDQNIHTAKDFTDYTTFSLWDTYRALDPLFNLIQAKRTADMVKSMLAHYDQSVDHLLPIWSFYKMIIRKATCRKRGQNYG</sequence>
<accession>A0A7W5DPF1</accession>
<organism evidence="6 7">
    <name type="scientific">Microbacter margulisiae</name>
    <dbReference type="NCBI Taxonomy" id="1350067"/>
    <lineage>
        <taxon>Bacteria</taxon>
        <taxon>Pseudomonadati</taxon>
        <taxon>Bacteroidota</taxon>
        <taxon>Bacteroidia</taxon>
        <taxon>Bacteroidales</taxon>
        <taxon>Porphyromonadaceae</taxon>
        <taxon>Microbacter</taxon>
    </lineage>
</organism>
<dbReference type="NCBIfam" id="TIGR01180">
    <property type="entry name" value="aman2_put"/>
    <property type="match status" value="1"/>
</dbReference>
<evidence type="ECO:0000259" key="5">
    <source>
        <dbReference type="Pfam" id="PF17678"/>
    </source>
</evidence>
<dbReference type="GO" id="GO:0030246">
    <property type="term" value="F:carbohydrate binding"/>
    <property type="evidence" value="ECO:0007669"/>
    <property type="project" value="InterPro"/>
</dbReference>
<comment type="caution">
    <text evidence="6">The sequence shown here is derived from an EMBL/GenBank/DDBJ whole genome shotgun (WGS) entry which is preliminary data.</text>
</comment>
<gene>
    <name evidence="6" type="ORF">FHX64_000689</name>
</gene>
<dbReference type="AlphaFoldDB" id="A0A7W5DPF1"/>
<evidence type="ECO:0000256" key="1">
    <source>
        <dbReference type="ARBA" id="ARBA00001913"/>
    </source>
</evidence>
<dbReference type="InterPro" id="IPR012939">
    <property type="entry name" value="Glyco_hydro_92"/>
</dbReference>
<dbReference type="PANTHER" id="PTHR12143">
    <property type="entry name" value="PEPTIDE N-GLYCANASE PNGASE -RELATED"/>
    <property type="match status" value="1"/>
</dbReference>
<keyword evidence="7" id="KW-1185">Reference proteome</keyword>
<dbReference type="PANTHER" id="PTHR12143:SF39">
    <property type="entry name" value="SECRETED PROTEIN"/>
    <property type="match status" value="1"/>
</dbReference>
<dbReference type="InterPro" id="IPR005887">
    <property type="entry name" value="GH92_a_mannosidase_put"/>
</dbReference>
<dbReference type="EMBL" id="JACHYB010000001">
    <property type="protein sequence ID" value="MBB3186526.1"/>
    <property type="molecule type" value="Genomic_DNA"/>
</dbReference>
<dbReference type="InterPro" id="IPR008928">
    <property type="entry name" value="6-hairpin_glycosidase_sf"/>
</dbReference>
<evidence type="ECO:0000313" key="7">
    <source>
        <dbReference type="Proteomes" id="UP000544222"/>
    </source>
</evidence>
<dbReference type="GO" id="GO:0006516">
    <property type="term" value="P:glycoprotein catabolic process"/>
    <property type="evidence" value="ECO:0007669"/>
    <property type="project" value="TreeGrafter"/>
</dbReference>